<organism evidence="7 8">
    <name type="scientific">Thermoflavifilum thermophilum</name>
    <dbReference type="NCBI Taxonomy" id="1393122"/>
    <lineage>
        <taxon>Bacteria</taxon>
        <taxon>Pseudomonadati</taxon>
        <taxon>Bacteroidota</taxon>
        <taxon>Chitinophagia</taxon>
        <taxon>Chitinophagales</taxon>
        <taxon>Chitinophagaceae</taxon>
        <taxon>Thermoflavifilum</taxon>
    </lineage>
</organism>
<keyword evidence="3 4" id="KW-0687">Ribonucleoprotein</keyword>
<proteinExistence type="inferred from homology"/>
<evidence type="ECO:0000313" key="8">
    <source>
        <dbReference type="Proteomes" id="UP000199537"/>
    </source>
</evidence>
<dbReference type="AlphaFoldDB" id="A0A1I7N387"/>
<dbReference type="SUPFAM" id="SSF64263">
    <property type="entry name" value="Prokaryotic ribosomal protein L17"/>
    <property type="match status" value="1"/>
</dbReference>
<dbReference type="NCBIfam" id="TIGR00059">
    <property type="entry name" value="L17"/>
    <property type="match status" value="1"/>
</dbReference>
<dbReference type="InterPro" id="IPR036373">
    <property type="entry name" value="Ribosomal_bL17_sf"/>
</dbReference>
<evidence type="ECO:0000256" key="5">
    <source>
        <dbReference type="RuleBase" id="RU000660"/>
    </source>
</evidence>
<dbReference type="InterPro" id="IPR047859">
    <property type="entry name" value="Ribosomal_bL17_CS"/>
</dbReference>
<dbReference type="Pfam" id="PF01196">
    <property type="entry name" value="Ribosomal_L17"/>
    <property type="match status" value="1"/>
</dbReference>
<feature type="compositionally biased region" description="Low complexity" evidence="6">
    <location>
        <begin position="145"/>
        <end position="167"/>
    </location>
</feature>
<dbReference type="GO" id="GO:0006412">
    <property type="term" value="P:translation"/>
    <property type="evidence" value="ECO:0007669"/>
    <property type="project" value="UniProtKB-UniRule"/>
</dbReference>
<feature type="region of interest" description="Disordered" evidence="6">
    <location>
        <begin position="125"/>
        <end position="167"/>
    </location>
</feature>
<evidence type="ECO:0000256" key="6">
    <source>
        <dbReference type="SAM" id="MobiDB-lite"/>
    </source>
</evidence>
<feature type="compositionally biased region" description="Basic residues" evidence="6">
    <location>
        <begin position="132"/>
        <end position="144"/>
    </location>
</feature>
<dbReference type="Gene3D" id="3.90.1030.10">
    <property type="entry name" value="Ribosomal protein L17"/>
    <property type="match status" value="1"/>
</dbReference>
<sequence>MRHGVKINHLGRTKEHRGALLRNLACQLIQHKRIITTLAKARALRQFVEPLLTRAKTDNMHNRWLVFSYLQHKTAVKELFDVIGEKIAQRPGGYTRIIKLGTRPGDAAEQALIELVDFNETYKKSATTQKAATRKTRRGGRKKSSTGQTAEAEAASTTENPSSEAAQ</sequence>
<evidence type="ECO:0000256" key="1">
    <source>
        <dbReference type="ARBA" id="ARBA00008777"/>
    </source>
</evidence>
<gene>
    <name evidence="4" type="primary">rplQ</name>
    <name evidence="7" type="ORF">SAMN05660895_0461</name>
</gene>
<dbReference type="InterPro" id="IPR000456">
    <property type="entry name" value="Ribosomal_bL17"/>
</dbReference>
<dbReference type="GO" id="GO:0022625">
    <property type="term" value="C:cytosolic large ribosomal subunit"/>
    <property type="evidence" value="ECO:0007669"/>
    <property type="project" value="TreeGrafter"/>
</dbReference>
<dbReference type="PROSITE" id="PS01167">
    <property type="entry name" value="RIBOSOMAL_L17"/>
    <property type="match status" value="1"/>
</dbReference>
<evidence type="ECO:0000256" key="2">
    <source>
        <dbReference type="ARBA" id="ARBA00022980"/>
    </source>
</evidence>
<accession>A0A1I7N387</accession>
<evidence type="ECO:0000256" key="3">
    <source>
        <dbReference type="ARBA" id="ARBA00023274"/>
    </source>
</evidence>
<reference evidence="8" key="1">
    <citation type="submission" date="2016-10" db="EMBL/GenBank/DDBJ databases">
        <authorList>
            <person name="Varghese N."/>
            <person name="Submissions S."/>
        </authorList>
    </citation>
    <scope>NUCLEOTIDE SEQUENCE [LARGE SCALE GENOMIC DNA]</scope>
    <source>
        <strain evidence="8">DSM 14807</strain>
    </source>
</reference>
<dbReference type="STRING" id="1393122.SAMN05660895_0461"/>
<dbReference type="RefSeq" id="WP_092457154.1">
    <property type="nucleotide sequence ID" value="NZ_FPCJ01000001.1"/>
</dbReference>
<dbReference type="GO" id="GO:0003735">
    <property type="term" value="F:structural constituent of ribosome"/>
    <property type="evidence" value="ECO:0007669"/>
    <property type="project" value="InterPro"/>
</dbReference>
<dbReference type="PANTHER" id="PTHR14413">
    <property type="entry name" value="RIBOSOMAL PROTEIN L17"/>
    <property type="match status" value="1"/>
</dbReference>
<dbReference type="HAMAP" id="MF_01368">
    <property type="entry name" value="Ribosomal_bL17"/>
    <property type="match status" value="1"/>
</dbReference>
<comment type="subunit">
    <text evidence="4">Part of the 50S ribosomal subunit. Contacts protein L32.</text>
</comment>
<comment type="similarity">
    <text evidence="1 4 5">Belongs to the bacterial ribosomal protein bL17 family.</text>
</comment>
<dbReference type="PANTHER" id="PTHR14413:SF16">
    <property type="entry name" value="LARGE RIBOSOMAL SUBUNIT PROTEIN BL17M"/>
    <property type="match status" value="1"/>
</dbReference>
<keyword evidence="8" id="KW-1185">Reference proteome</keyword>
<keyword evidence="2 4" id="KW-0689">Ribosomal protein</keyword>
<protein>
    <recommendedName>
        <fullName evidence="4">Large ribosomal subunit protein bL17</fullName>
    </recommendedName>
</protein>
<evidence type="ECO:0000313" key="7">
    <source>
        <dbReference type="EMBL" id="SFV29016.1"/>
    </source>
</evidence>
<dbReference type="EMBL" id="FPCJ01000001">
    <property type="protein sequence ID" value="SFV29016.1"/>
    <property type="molecule type" value="Genomic_DNA"/>
</dbReference>
<evidence type="ECO:0000256" key="4">
    <source>
        <dbReference type="HAMAP-Rule" id="MF_01368"/>
    </source>
</evidence>
<name>A0A1I7N387_9BACT</name>
<dbReference type="Proteomes" id="UP000199537">
    <property type="component" value="Unassembled WGS sequence"/>
</dbReference>
<dbReference type="OrthoDB" id="9809073at2"/>